<feature type="domain" description="N-acetyltransferase" evidence="4">
    <location>
        <begin position="2"/>
        <end position="81"/>
    </location>
</feature>
<dbReference type="AlphaFoldDB" id="A0A2P6MV79"/>
<name>A0A2P6MV79_9EUKA</name>
<dbReference type="GO" id="GO:0016747">
    <property type="term" value="F:acyltransferase activity, transferring groups other than amino-acyl groups"/>
    <property type="evidence" value="ECO:0007669"/>
    <property type="project" value="InterPro"/>
</dbReference>
<evidence type="ECO:0000313" key="6">
    <source>
        <dbReference type="Proteomes" id="UP000241769"/>
    </source>
</evidence>
<dbReference type="InterPro" id="IPR016181">
    <property type="entry name" value="Acyl_CoA_acyltransferase"/>
</dbReference>
<proteinExistence type="inferred from homology"/>
<keyword evidence="1 5" id="KW-0808">Transferase</keyword>
<dbReference type="SUPFAM" id="SSF55729">
    <property type="entry name" value="Acyl-CoA N-acyltransferases (Nat)"/>
    <property type="match status" value="1"/>
</dbReference>
<dbReference type="PANTHER" id="PTHR43792">
    <property type="entry name" value="GNAT FAMILY, PUTATIVE (AFU_ORTHOLOGUE AFUA_3G00765)-RELATED-RELATED"/>
    <property type="match status" value="1"/>
</dbReference>
<evidence type="ECO:0000313" key="5">
    <source>
        <dbReference type="EMBL" id="PRP75620.1"/>
    </source>
</evidence>
<evidence type="ECO:0000256" key="3">
    <source>
        <dbReference type="ARBA" id="ARBA00038502"/>
    </source>
</evidence>
<evidence type="ECO:0000256" key="1">
    <source>
        <dbReference type="ARBA" id="ARBA00022679"/>
    </source>
</evidence>
<keyword evidence="6" id="KW-1185">Reference proteome</keyword>
<comment type="caution">
    <text evidence="5">The sequence shown here is derived from an EMBL/GenBank/DDBJ whole genome shotgun (WGS) entry which is preliminary data.</text>
</comment>
<dbReference type="InterPro" id="IPR051531">
    <property type="entry name" value="N-acetyltransferase"/>
</dbReference>
<organism evidence="5 6">
    <name type="scientific">Planoprotostelium fungivorum</name>
    <dbReference type="NCBI Taxonomy" id="1890364"/>
    <lineage>
        <taxon>Eukaryota</taxon>
        <taxon>Amoebozoa</taxon>
        <taxon>Evosea</taxon>
        <taxon>Variosea</taxon>
        <taxon>Cavosteliida</taxon>
        <taxon>Cavosteliaceae</taxon>
        <taxon>Planoprotostelium</taxon>
    </lineage>
</organism>
<sequence length="121" mass="13194">MIGCIGLSEEASSPSKKRVYAIGYFLDSAHHGKGITTAALRLLIREVWRPIFADRAGDVIIYGSTFGSNISSQRVLEKAGIRHVGTLHKAHTCSLLKGGDTVDIWVGILDPERDRCTDVKT</sequence>
<dbReference type="InterPro" id="IPR000182">
    <property type="entry name" value="GNAT_dom"/>
</dbReference>
<accession>A0A2P6MV79</accession>
<gene>
    <name evidence="5" type="ORF">PROFUN_07986</name>
</gene>
<dbReference type="PANTHER" id="PTHR43792:SF8">
    <property type="entry name" value="[RIBOSOMAL PROTEIN US5]-ALANINE N-ACETYLTRANSFERASE"/>
    <property type="match status" value="1"/>
</dbReference>
<dbReference type="Pfam" id="PF13302">
    <property type="entry name" value="Acetyltransf_3"/>
    <property type="match status" value="1"/>
</dbReference>
<dbReference type="InParanoid" id="A0A2P6MV79"/>
<reference evidence="5 6" key="1">
    <citation type="journal article" date="2018" name="Genome Biol. Evol.">
        <title>Multiple Roots of Fruiting Body Formation in Amoebozoa.</title>
        <authorList>
            <person name="Hillmann F."/>
            <person name="Forbes G."/>
            <person name="Novohradska S."/>
            <person name="Ferling I."/>
            <person name="Riege K."/>
            <person name="Groth M."/>
            <person name="Westermann M."/>
            <person name="Marz M."/>
            <person name="Spaller T."/>
            <person name="Winckler T."/>
            <person name="Schaap P."/>
            <person name="Glockner G."/>
        </authorList>
    </citation>
    <scope>NUCLEOTIDE SEQUENCE [LARGE SCALE GENOMIC DNA]</scope>
    <source>
        <strain evidence="5 6">Jena</strain>
    </source>
</reference>
<dbReference type="Gene3D" id="3.40.630.30">
    <property type="match status" value="1"/>
</dbReference>
<protein>
    <submittedName>
        <fullName evidence="5">N-acetyltransferase GCN5</fullName>
    </submittedName>
</protein>
<dbReference type="OrthoDB" id="630895at2759"/>
<dbReference type="Proteomes" id="UP000241769">
    <property type="component" value="Unassembled WGS sequence"/>
</dbReference>
<evidence type="ECO:0000256" key="2">
    <source>
        <dbReference type="ARBA" id="ARBA00023315"/>
    </source>
</evidence>
<evidence type="ECO:0000259" key="4">
    <source>
        <dbReference type="Pfam" id="PF13302"/>
    </source>
</evidence>
<dbReference type="EMBL" id="MDYQ01000372">
    <property type="protein sequence ID" value="PRP75620.1"/>
    <property type="molecule type" value="Genomic_DNA"/>
</dbReference>
<keyword evidence="2" id="KW-0012">Acyltransferase</keyword>
<comment type="similarity">
    <text evidence="3">Belongs to the acetyltransferase family. RimJ subfamily.</text>
</comment>